<keyword evidence="4" id="KW-1185">Reference proteome</keyword>
<dbReference type="PROSITE" id="PS51272">
    <property type="entry name" value="SLH"/>
    <property type="match status" value="1"/>
</dbReference>
<evidence type="ECO:0000259" key="2">
    <source>
        <dbReference type="PROSITE" id="PS51272"/>
    </source>
</evidence>
<evidence type="ECO:0000313" key="4">
    <source>
        <dbReference type="Proteomes" id="UP001519287"/>
    </source>
</evidence>
<evidence type="ECO:0000256" key="1">
    <source>
        <dbReference type="SAM" id="SignalP"/>
    </source>
</evidence>
<dbReference type="RefSeq" id="WP_209975276.1">
    <property type="nucleotide sequence ID" value="NZ_JAGGLB010000019.1"/>
</dbReference>
<dbReference type="EMBL" id="JAGGLB010000019">
    <property type="protein sequence ID" value="MBP1993423.1"/>
    <property type="molecule type" value="Genomic_DNA"/>
</dbReference>
<proteinExistence type="predicted"/>
<dbReference type="Proteomes" id="UP001519287">
    <property type="component" value="Unassembled WGS sequence"/>
</dbReference>
<dbReference type="SUPFAM" id="SSF49478">
    <property type="entry name" value="Cna protein B-type domain"/>
    <property type="match status" value="1"/>
</dbReference>
<comment type="caution">
    <text evidence="3">The sequence shown here is derived from an EMBL/GenBank/DDBJ whole genome shotgun (WGS) entry which is preliminary data.</text>
</comment>
<feature type="domain" description="SLH" evidence="2">
    <location>
        <begin position="236"/>
        <end position="299"/>
    </location>
</feature>
<organism evidence="3 4">
    <name type="scientific">Paenibacillus eucommiae</name>
    <dbReference type="NCBI Taxonomy" id="1355755"/>
    <lineage>
        <taxon>Bacteria</taxon>
        <taxon>Bacillati</taxon>
        <taxon>Bacillota</taxon>
        <taxon>Bacilli</taxon>
        <taxon>Bacillales</taxon>
        <taxon>Paenibacillaceae</taxon>
        <taxon>Paenibacillus</taxon>
    </lineage>
</organism>
<dbReference type="Pfam" id="PF00395">
    <property type="entry name" value="SLH"/>
    <property type="match status" value="1"/>
</dbReference>
<evidence type="ECO:0000313" key="3">
    <source>
        <dbReference type="EMBL" id="MBP1993423.1"/>
    </source>
</evidence>
<keyword evidence="1" id="KW-0732">Signal</keyword>
<gene>
    <name evidence="3" type="ORF">J2Z66_005045</name>
</gene>
<dbReference type="Gene3D" id="2.60.40.1120">
    <property type="entry name" value="Carboxypeptidase-like, regulatory domain"/>
    <property type="match status" value="1"/>
</dbReference>
<reference evidence="3 4" key="1">
    <citation type="submission" date="2021-03" db="EMBL/GenBank/DDBJ databases">
        <title>Genomic Encyclopedia of Type Strains, Phase IV (KMG-IV): sequencing the most valuable type-strain genomes for metagenomic binning, comparative biology and taxonomic classification.</title>
        <authorList>
            <person name="Goeker M."/>
        </authorList>
    </citation>
    <scope>NUCLEOTIDE SEQUENCE [LARGE SCALE GENOMIC DNA]</scope>
    <source>
        <strain evidence="3 4">DSM 26048</strain>
    </source>
</reference>
<feature type="signal peptide" evidence="1">
    <location>
        <begin position="1"/>
        <end position="24"/>
    </location>
</feature>
<accession>A0ABS4J0R6</accession>
<name>A0ABS4J0R6_9BACL</name>
<sequence>MKKSLALYVMMCLGLTLLGDKTLAADSYALSPGQLASTAISQVSNQQFTGVAVMNDTGEHRRGVDVHIYRADPGSGAVEKKVLQLITDARGYFHIDNLADGSYQVRLSNDEVIGDYPYKLVIKNGKANETNVQFGLEQVQLIGRILHADGTPVKGAYVSYGEGGVGRFSADADENGTYRIPDLAEGKPNTIFFYTNETYAPNQLPSARWDFVYKGSRVEAPDAIVDGDKVELKARPQAVKFDDVRGHWAENVIQRAVEQKIAEGYPDNTFKPNRSITEAEFLTLLFKAFQVVLPEAGKGKHWSAGAYQLAYQRNYPVSLEADRKQDAPVSRSQVAEIIAGADGKALLSDKAIQYLLDKGYSTGKSAPTVAGYQGRDPLTRAEALQFIFNLKEHGMTELKTRPVS</sequence>
<protein>
    <recommendedName>
        <fullName evidence="2">SLH domain-containing protein</fullName>
    </recommendedName>
</protein>
<dbReference type="InterPro" id="IPR001119">
    <property type="entry name" value="SLH_dom"/>
</dbReference>
<feature type="chain" id="PRO_5047057306" description="SLH domain-containing protein" evidence="1">
    <location>
        <begin position="25"/>
        <end position="404"/>
    </location>
</feature>